<reference evidence="1" key="1">
    <citation type="submission" date="2023-10" db="EMBL/GenBank/DDBJ databases">
        <authorList>
            <person name="Chen Y."/>
            <person name="Shah S."/>
            <person name="Dougan E. K."/>
            <person name="Thang M."/>
            <person name="Chan C."/>
        </authorList>
    </citation>
    <scope>NUCLEOTIDE SEQUENCE [LARGE SCALE GENOMIC DNA]</scope>
</reference>
<organism evidence="1 2">
    <name type="scientific">Prorocentrum cordatum</name>
    <dbReference type="NCBI Taxonomy" id="2364126"/>
    <lineage>
        <taxon>Eukaryota</taxon>
        <taxon>Sar</taxon>
        <taxon>Alveolata</taxon>
        <taxon>Dinophyceae</taxon>
        <taxon>Prorocentrales</taxon>
        <taxon>Prorocentraceae</taxon>
        <taxon>Prorocentrum</taxon>
    </lineage>
</organism>
<keyword evidence="2" id="KW-1185">Reference proteome</keyword>
<name>A0ABN9UVX8_9DINO</name>
<evidence type="ECO:0008006" key="3">
    <source>
        <dbReference type="Google" id="ProtNLM"/>
    </source>
</evidence>
<sequence>MATEAGLELLNPRVPTHVSGTTVDVVLAASNVPMQVRVLDMFVAASDHKMVFGSLPHNLTLRYDAVVGRVSWASTEEWDAALHTVAPLLDLLADAIGPLQCDPVLAPPMLGGTSSKKVRRGILDCAAWCRDVVMVVAGHAAGAVKAMSQEQMVQALVEDLFTRAQNSFPQNESDAVAMNREICEVRRTGATPEGTPSTSTNNGPYTAEEITNAISRLRESGALAQLPSLSDRIAVVESAGRHGLVMLQYIDDGVAACPSVGATRAILDQSISSATVKYAARHKAAFNFGPGKAECLAVHGSPMFDSTGMGFDLVLTHKMLGITLDAELSFAPHAKATMAMGRSLFDELYEAAEAGGFPVRVLAAQVLIRIVPAVLAGAAVLAAVPNIESDLNSLQAYWARATLGYRRGPRLNWALSRLQCQWDLRLGTLMILQVVMARARLWVLPEGHPATAMRDAARQSPAPSWWRAAGQLMASMPNGPIRDISAHEGFTEEVVAARSSPASRRSLLRRYRQEVALPALRAYDQPSVDAAADRPLPCLGLPFRSLMPAMQRGTQQYMFEDHGGNLYFRLWAVCRVTGRWPLPVLGGEDAPLVLPRCGACPSTEVDVSHALLACGHTSASRRQLWTSIDGGAPTTQQAALLALLGPVATADCIKYV</sequence>
<evidence type="ECO:0000313" key="2">
    <source>
        <dbReference type="Proteomes" id="UP001189429"/>
    </source>
</evidence>
<evidence type="ECO:0000313" key="1">
    <source>
        <dbReference type="EMBL" id="CAK0864232.1"/>
    </source>
</evidence>
<protein>
    <recommendedName>
        <fullName evidence="3">Reverse transcriptase zinc-binding domain-containing protein</fullName>
    </recommendedName>
</protein>
<proteinExistence type="predicted"/>
<dbReference type="EMBL" id="CAUYUJ010016344">
    <property type="protein sequence ID" value="CAK0864232.1"/>
    <property type="molecule type" value="Genomic_DNA"/>
</dbReference>
<accession>A0ABN9UVX8</accession>
<feature type="non-terminal residue" evidence="1">
    <location>
        <position position="656"/>
    </location>
</feature>
<comment type="caution">
    <text evidence="1">The sequence shown here is derived from an EMBL/GenBank/DDBJ whole genome shotgun (WGS) entry which is preliminary data.</text>
</comment>
<feature type="non-terminal residue" evidence="1">
    <location>
        <position position="1"/>
    </location>
</feature>
<gene>
    <name evidence="1" type="ORF">PCOR1329_LOCUS52167</name>
</gene>
<dbReference type="Proteomes" id="UP001189429">
    <property type="component" value="Unassembled WGS sequence"/>
</dbReference>